<comment type="cofactor">
    <cofactor evidence="2">
        <name>a divalent metal cation</name>
        <dbReference type="ChEBI" id="CHEBI:60240"/>
    </cofactor>
</comment>
<proteinExistence type="inferred from homology"/>
<dbReference type="SUPFAM" id="SSF56300">
    <property type="entry name" value="Metallo-dependent phosphatases"/>
    <property type="match status" value="1"/>
</dbReference>
<dbReference type="NCBIfam" id="TIGR00040">
    <property type="entry name" value="yfcE"/>
    <property type="match status" value="1"/>
</dbReference>
<evidence type="ECO:0000256" key="2">
    <source>
        <dbReference type="RuleBase" id="RU362039"/>
    </source>
</evidence>
<organism evidence="4 5">
    <name type="scientific">Natranaerovirga hydrolytica</name>
    <dbReference type="NCBI Taxonomy" id="680378"/>
    <lineage>
        <taxon>Bacteria</taxon>
        <taxon>Bacillati</taxon>
        <taxon>Bacillota</taxon>
        <taxon>Clostridia</taxon>
        <taxon>Lachnospirales</taxon>
        <taxon>Natranaerovirgaceae</taxon>
        <taxon>Natranaerovirga</taxon>
    </lineage>
</organism>
<keyword evidence="5" id="KW-1185">Reference proteome</keyword>
<keyword evidence="2" id="KW-0479">Metal-binding</keyword>
<dbReference type="InterPro" id="IPR029052">
    <property type="entry name" value="Metallo-depent_PP-like"/>
</dbReference>
<dbReference type="InterPro" id="IPR050126">
    <property type="entry name" value="Ap4A_hydrolase"/>
</dbReference>
<evidence type="ECO:0000313" key="4">
    <source>
        <dbReference type="EMBL" id="TCK92829.1"/>
    </source>
</evidence>
<evidence type="ECO:0000259" key="3">
    <source>
        <dbReference type="Pfam" id="PF12850"/>
    </source>
</evidence>
<dbReference type="InterPro" id="IPR024654">
    <property type="entry name" value="Calcineurin-like_PHP_lpxH"/>
</dbReference>
<dbReference type="Proteomes" id="UP000294545">
    <property type="component" value="Unassembled WGS sequence"/>
</dbReference>
<comment type="similarity">
    <text evidence="1 2">Belongs to the metallophosphoesterase superfamily. YfcE family.</text>
</comment>
<evidence type="ECO:0000256" key="1">
    <source>
        <dbReference type="ARBA" id="ARBA00008950"/>
    </source>
</evidence>
<dbReference type="EMBL" id="SMGQ01000013">
    <property type="protein sequence ID" value="TCK92829.1"/>
    <property type="molecule type" value="Genomic_DNA"/>
</dbReference>
<dbReference type="GO" id="GO:0016791">
    <property type="term" value="F:phosphatase activity"/>
    <property type="evidence" value="ECO:0007669"/>
    <property type="project" value="TreeGrafter"/>
</dbReference>
<dbReference type="PANTHER" id="PTHR42850">
    <property type="entry name" value="METALLOPHOSPHOESTERASE"/>
    <property type="match status" value="1"/>
</dbReference>
<name>A0A4R1MQL7_9FIRM</name>
<dbReference type="PANTHER" id="PTHR42850:SF2">
    <property type="entry name" value="BLL5683 PROTEIN"/>
    <property type="match status" value="1"/>
</dbReference>
<dbReference type="InterPro" id="IPR000979">
    <property type="entry name" value="Phosphodiesterase_MJ0936/Vps29"/>
</dbReference>
<dbReference type="GO" id="GO:0046872">
    <property type="term" value="F:metal ion binding"/>
    <property type="evidence" value="ECO:0007669"/>
    <property type="project" value="UniProtKB-KW"/>
</dbReference>
<dbReference type="AlphaFoldDB" id="A0A4R1MQL7"/>
<gene>
    <name evidence="4" type="ORF">EDC19_1985</name>
</gene>
<dbReference type="Gene3D" id="3.60.21.10">
    <property type="match status" value="1"/>
</dbReference>
<comment type="caution">
    <text evidence="4">The sequence shown here is derived from an EMBL/GenBank/DDBJ whole genome shotgun (WGS) entry which is preliminary data.</text>
</comment>
<dbReference type="RefSeq" id="WP_132282687.1">
    <property type="nucleotide sequence ID" value="NZ_SMGQ01000013.1"/>
</dbReference>
<dbReference type="Pfam" id="PF12850">
    <property type="entry name" value="Metallophos_2"/>
    <property type="match status" value="1"/>
</dbReference>
<reference evidence="4 5" key="1">
    <citation type="submission" date="2019-03" db="EMBL/GenBank/DDBJ databases">
        <title>Genomic Encyclopedia of Type Strains, Phase IV (KMG-IV): sequencing the most valuable type-strain genomes for metagenomic binning, comparative biology and taxonomic classification.</title>
        <authorList>
            <person name="Goeker M."/>
        </authorList>
    </citation>
    <scope>NUCLEOTIDE SEQUENCE [LARGE SCALE GENOMIC DNA]</scope>
    <source>
        <strain evidence="4 5">DSM 24176</strain>
    </source>
</reference>
<sequence>MRFAVLGDIHSNIYALESVLEDIKTKNVDYIISTGDLVGYLAYPNEVIDTIRKNNIITIQGNHDEKIALGTKPLEDEINKMTEEAIQASASGVYTNLTITKENRDYLKRLPKKMVLVADTLKVMIVHGSPKSNKEYMYENAEVLEEIAKDSHADIIISGHTHLPYHKEVNYKHFINAGSVGKPKQGSPNGVYVIVEVEGNKVHCEMIEVPYDVEKMVQAIEKNPMISNQLIDMLQKGY</sequence>
<accession>A0A4R1MQL7</accession>
<evidence type="ECO:0000313" key="5">
    <source>
        <dbReference type="Proteomes" id="UP000294545"/>
    </source>
</evidence>
<feature type="domain" description="Calcineurin-like phosphoesterase" evidence="3">
    <location>
        <begin position="1"/>
        <end position="198"/>
    </location>
</feature>
<dbReference type="OrthoDB" id="9800565at2"/>
<dbReference type="EC" id="3.1.4.-" evidence="2"/>
<dbReference type="PIRSF" id="PIRSF000883">
    <property type="entry name" value="Pesterase_MJ0912"/>
    <property type="match status" value="1"/>
</dbReference>
<dbReference type="CDD" id="cd00838">
    <property type="entry name" value="MPP_superfamily"/>
    <property type="match status" value="1"/>
</dbReference>
<dbReference type="InterPro" id="IPR011152">
    <property type="entry name" value="Pesterase_MJ0912"/>
</dbReference>
<protein>
    <recommendedName>
        <fullName evidence="2">Phosphoesterase</fullName>
        <ecNumber evidence="2">3.1.4.-</ecNumber>
    </recommendedName>
</protein>
<dbReference type="GO" id="GO:0005737">
    <property type="term" value="C:cytoplasm"/>
    <property type="evidence" value="ECO:0007669"/>
    <property type="project" value="TreeGrafter"/>
</dbReference>